<gene>
    <name evidence="1" type="ORF">T265_08943</name>
</gene>
<dbReference type="KEGG" id="ovi:T265_08943"/>
<dbReference type="AlphaFoldDB" id="A0A075A6L9"/>
<dbReference type="GeneID" id="20323122"/>
<dbReference type="Proteomes" id="UP000054324">
    <property type="component" value="Unassembled WGS sequence"/>
</dbReference>
<protein>
    <submittedName>
        <fullName evidence="1">Uncharacterized protein</fullName>
    </submittedName>
</protein>
<dbReference type="EMBL" id="KL596865">
    <property type="protein sequence ID" value="KER23089.1"/>
    <property type="molecule type" value="Genomic_DNA"/>
</dbReference>
<evidence type="ECO:0000313" key="2">
    <source>
        <dbReference type="Proteomes" id="UP000054324"/>
    </source>
</evidence>
<dbReference type="CTD" id="20323122"/>
<sequence>MVSATLQNVTVPTLSHTPKSVVCPSSTVANTETQANMQSETALGGHVQGRTTWTRVEWSDLDWWSMDSGLKSILTVHFRLQAKATPAYIHLEPVIGTHKEHPEVEPHS</sequence>
<proteinExistence type="predicted"/>
<evidence type="ECO:0000313" key="1">
    <source>
        <dbReference type="EMBL" id="KER23089.1"/>
    </source>
</evidence>
<name>A0A075A6L9_OPIVI</name>
<reference evidence="1 2" key="1">
    <citation type="submission" date="2013-11" db="EMBL/GenBank/DDBJ databases">
        <title>Opisthorchis viverrini - life in the bile duct.</title>
        <authorList>
            <person name="Young N.D."/>
            <person name="Nagarajan N."/>
            <person name="Lin S.J."/>
            <person name="Korhonen P.K."/>
            <person name="Jex A.R."/>
            <person name="Hall R.S."/>
            <person name="Safavi-Hemami H."/>
            <person name="Kaewkong W."/>
            <person name="Bertrand D."/>
            <person name="Gao S."/>
            <person name="Seet Q."/>
            <person name="Wongkham S."/>
            <person name="Teh B.T."/>
            <person name="Wongkham C."/>
            <person name="Intapan P.M."/>
            <person name="Maleewong W."/>
            <person name="Yang X."/>
            <person name="Hu M."/>
            <person name="Wang Z."/>
            <person name="Hofmann A."/>
            <person name="Sternberg P.W."/>
            <person name="Tan P."/>
            <person name="Wang J."/>
            <person name="Gasser R.B."/>
        </authorList>
    </citation>
    <scope>NUCLEOTIDE SEQUENCE [LARGE SCALE GENOMIC DNA]</scope>
</reference>
<keyword evidence="2" id="KW-1185">Reference proteome</keyword>
<accession>A0A075A6L9</accession>
<dbReference type="RefSeq" id="XP_009173150.1">
    <property type="nucleotide sequence ID" value="XM_009174886.1"/>
</dbReference>
<organism evidence="1 2">
    <name type="scientific">Opisthorchis viverrini</name>
    <name type="common">Southeast Asian liver fluke</name>
    <dbReference type="NCBI Taxonomy" id="6198"/>
    <lineage>
        <taxon>Eukaryota</taxon>
        <taxon>Metazoa</taxon>
        <taxon>Spiralia</taxon>
        <taxon>Lophotrochozoa</taxon>
        <taxon>Platyhelminthes</taxon>
        <taxon>Trematoda</taxon>
        <taxon>Digenea</taxon>
        <taxon>Opisthorchiida</taxon>
        <taxon>Opisthorchiata</taxon>
        <taxon>Opisthorchiidae</taxon>
        <taxon>Opisthorchis</taxon>
    </lineage>
</organism>